<evidence type="ECO:0000256" key="3">
    <source>
        <dbReference type="ARBA" id="ARBA00022781"/>
    </source>
</evidence>
<name>A0A433MZ89_CHLFR</name>
<comment type="caution">
    <text evidence="9">The sequence shown here is derived from an EMBL/GenBank/DDBJ whole genome shotgun (WGS) entry which is preliminary data.</text>
</comment>
<dbReference type="InterPro" id="IPR020781">
    <property type="entry name" value="ATPase_OSCP/d_CS"/>
</dbReference>
<evidence type="ECO:0000256" key="1">
    <source>
        <dbReference type="ARBA" id="ARBA00004370"/>
    </source>
</evidence>
<keyword evidence="3 8" id="KW-0375">Hydrogen ion transport</keyword>
<keyword evidence="10" id="KW-1185">Reference proteome</keyword>
<keyword evidence="2 8" id="KW-0813">Transport</keyword>
<evidence type="ECO:0000256" key="7">
    <source>
        <dbReference type="ARBA" id="ARBA00023310"/>
    </source>
</evidence>
<sequence length="183" mass="20685">MRHGIVSTKIVKPYAQALMSIAVNHGLTERINQDVAFLLDLLDKSQDLNQFLANPLVKAEAKKAVLRKIAATQVHPYVLNFLMLLVDRRRILWLQGICQEYQLLLRELNQIVLAEAIATIELTEKQRQAIAEKIKEMTGAKQVELKTRIDPNILGGLVVKVGSQVIDLSLKEQLRRLANSLMK</sequence>
<accession>A0A433MZ89</accession>
<dbReference type="GO" id="GO:0045259">
    <property type="term" value="C:proton-transporting ATP synthase complex"/>
    <property type="evidence" value="ECO:0007669"/>
    <property type="project" value="UniProtKB-KW"/>
</dbReference>
<dbReference type="PROSITE" id="PS00389">
    <property type="entry name" value="ATPASE_DELTA"/>
    <property type="match status" value="1"/>
</dbReference>
<dbReference type="PRINTS" id="PR00125">
    <property type="entry name" value="ATPASEDELTA"/>
</dbReference>
<evidence type="ECO:0000256" key="5">
    <source>
        <dbReference type="ARBA" id="ARBA00023136"/>
    </source>
</evidence>
<organism evidence="9 10">
    <name type="scientific">Chlorogloeopsis fritschii PCC 6912</name>
    <dbReference type="NCBI Taxonomy" id="211165"/>
    <lineage>
        <taxon>Bacteria</taxon>
        <taxon>Bacillati</taxon>
        <taxon>Cyanobacteriota</taxon>
        <taxon>Cyanophyceae</taxon>
        <taxon>Nostocales</taxon>
        <taxon>Chlorogloeopsidaceae</taxon>
        <taxon>Chlorogloeopsis</taxon>
    </lineage>
</organism>
<dbReference type="STRING" id="211165.GCA_000317285_01920"/>
<evidence type="ECO:0000256" key="6">
    <source>
        <dbReference type="ARBA" id="ARBA00023196"/>
    </source>
</evidence>
<dbReference type="EMBL" id="RSCJ01000033">
    <property type="protein sequence ID" value="RUR73780.1"/>
    <property type="molecule type" value="Genomic_DNA"/>
</dbReference>
<dbReference type="InterPro" id="IPR000711">
    <property type="entry name" value="ATPase_OSCP/dsu"/>
</dbReference>
<dbReference type="InterPro" id="IPR026015">
    <property type="entry name" value="ATP_synth_OSCP/delta_N_sf"/>
</dbReference>
<dbReference type="Pfam" id="PF00213">
    <property type="entry name" value="OSCP"/>
    <property type="match status" value="1"/>
</dbReference>
<keyword evidence="8" id="KW-0793">Thylakoid</keyword>
<keyword evidence="5 8" id="KW-0472">Membrane</keyword>
<keyword evidence="4 8" id="KW-0406">Ion transport</keyword>
<evidence type="ECO:0000313" key="9">
    <source>
        <dbReference type="EMBL" id="RUR73780.1"/>
    </source>
</evidence>
<keyword evidence="6 8" id="KW-0139">CF(1)</keyword>
<dbReference type="GO" id="GO:0031676">
    <property type="term" value="C:plasma membrane-derived thylakoid membrane"/>
    <property type="evidence" value="ECO:0007669"/>
    <property type="project" value="UniProtKB-SubCell"/>
</dbReference>
<comment type="function">
    <text evidence="8">This protein is part of the stalk that links CF(0) to CF(1). It either transmits conformational changes from CF(0) to CF(1) or is implicated in proton conduction.</text>
</comment>
<evidence type="ECO:0000256" key="8">
    <source>
        <dbReference type="HAMAP-Rule" id="MF_01416"/>
    </source>
</evidence>
<dbReference type="PANTHER" id="PTHR11910">
    <property type="entry name" value="ATP SYNTHASE DELTA CHAIN"/>
    <property type="match status" value="1"/>
</dbReference>
<evidence type="ECO:0000256" key="4">
    <source>
        <dbReference type="ARBA" id="ARBA00023065"/>
    </source>
</evidence>
<evidence type="ECO:0000313" key="10">
    <source>
        <dbReference type="Proteomes" id="UP000268857"/>
    </source>
</evidence>
<evidence type="ECO:0000256" key="2">
    <source>
        <dbReference type="ARBA" id="ARBA00022448"/>
    </source>
</evidence>
<dbReference type="SUPFAM" id="SSF47928">
    <property type="entry name" value="N-terminal domain of the delta subunit of the F1F0-ATP synthase"/>
    <property type="match status" value="1"/>
</dbReference>
<comment type="similarity">
    <text evidence="8">Belongs to the ATPase delta chain family.</text>
</comment>
<comment type="subcellular location">
    <subcellularLocation>
        <location evidence="8">Cellular thylakoid membrane</location>
        <topology evidence="8">Peripheral membrane protein</topology>
    </subcellularLocation>
    <subcellularLocation>
        <location evidence="1">Membrane</location>
    </subcellularLocation>
</comment>
<dbReference type="Proteomes" id="UP000268857">
    <property type="component" value="Unassembled WGS sequence"/>
</dbReference>
<keyword evidence="7 8" id="KW-0066">ATP synthesis</keyword>
<comment type="function">
    <text evidence="8">F(1)F(0) ATP synthase produces ATP from ADP in the presence of a proton or sodium gradient. F-type ATPases consist of two structural domains, F(1) containing the extramembraneous catalytic core and F(0) containing the membrane proton channel, linked together by a central stalk and a peripheral stalk. During catalysis, ATP synthesis in the catalytic domain of F(1) is coupled via a rotary mechanism of the central stalk subunits to proton translocation.</text>
</comment>
<dbReference type="Gene3D" id="1.10.520.20">
    <property type="entry name" value="N-terminal domain of the delta subunit of the F1F0-ATP synthase"/>
    <property type="match status" value="1"/>
</dbReference>
<dbReference type="HAMAP" id="MF_01416">
    <property type="entry name" value="ATP_synth_delta_bact"/>
    <property type="match status" value="1"/>
</dbReference>
<dbReference type="GO" id="GO:0046933">
    <property type="term" value="F:proton-transporting ATP synthase activity, rotational mechanism"/>
    <property type="evidence" value="ECO:0007669"/>
    <property type="project" value="UniProtKB-UniRule"/>
</dbReference>
<protein>
    <recommendedName>
        <fullName evidence="8">ATP synthase subunit delta</fullName>
    </recommendedName>
    <alternativeName>
        <fullName evidence="8">ATP synthase F(1) sector subunit delta</fullName>
    </alternativeName>
    <alternativeName>
        <fullName evidence="8">F-type ATPase subunit delta</fullName>
        <shortName evidence="8">F-ATPase subunit delta</shortName>
    </alternativeName>
</protein>
<dbReference type="RefSeq" id="WP_016877120.1">
    <property type="nucleotide sequence ID" value="NZ_AJLN01000061.1"/>
</dbReference>
<gene>
    <name evidence="8 9" type="primary">atpH</name>
    <name evidence="8" type="synonym">atpD</name>
    <name evidence="9" type="ORF">PCC6912_55570</name>
</gene>
<dbReference type="OrthoDB" id="9802471at2"/>
<reference evidence="9 10" key="1">
    <citation type="journal article" date="2019" name="Genome Biol. Evol.">
        <title>Day and night: Metabolic profiles and evolutionary relationships of six axenic non-marine cyanobacteria.</title>
        <authorList>
            <person name="Will S.E."/>
            <person name="Henke P."/>
            <person name="Boedeker C."/>
            <person name="Huang S."/>
            <person name="Brinkmann H."/>
            <person name="Rohde M."/>
            <person name="Jarek M."/>
            <person name="Friedl T."/>
            <person name="Seufert S."/>
            <person name="Schumacher M."/>
            <person name="Overmann J."/>
            <person name="Neumann-Schaal M."/>
            <person name="Petersen J."/>
        </authorList>
    </citation>
    <scope>NUCLEOTIDE SEQUENCE [LARGE SCALE GENOMIC DNA]</scope>
    <source>
        <strain evidence="9 10">PCC 6912</strain>
    </source>
</reference>
<dbReference type="NCBIfam" id="TIGR01145">
    <property type="entry name" value="ATP_synt_delta"/>
    <property type="match status" value="1"/>
</dbReference>
<dbReference type="AlphaFoldDB" id="A0A433MZ89"/>
<proteinExistence type="inferred from homology"/>